<feature type="region of interest" description="Disordered" evidence="1">
    <location>
        <begin position="316"/>
        <end position="363"/>
    </location>
</feature>
<dbReference type="PANTHER" id="PTHR46573:SF1">
    <property type="entry name" value="WD REPEAT, SAM AND U-BOX DOMAIN-CONTAINING PROTEIN 1"/>
    <property type="match status" value="1"/>
</dbReference>
<dbReference type="EMBL" id="HBGY01006531">
    <property type="protein sequence ID" value="CAD9563468.1"/>
    <property type="molecule type" value="Transcribed_RNA"/>
</dbReference>
<dbReference type="PROSITE" id="PS50006">
    <property type="entry name" value="FHA_DOMAIN"/>
    <property type="match status" value="2"/>
</dbReference>
<dbReference type="InterPro" id="IPR008984">
    <property type="entry name" value="SMAD_FHA_dom_sf"/>
</dbReference>
<dbReference type="InterPro" id="IPR003613">
    <property type="entry name" value="Ubox_domain"/>
</dbReference>
<dbReference type="SMART" id="SM00504">
    <property type="entry name" value="Ubox"/>
    <property type="match status" value="1"/>
</dbReference>
<dbReference type="Gene3D" id="2.60.200.20">
    <property type="match status" value="2"/>
</dbReference>
<accession>A0A7S2NWM2</accession>
<dbReference type="AlphaFoldDB" id="A0A7S2NWM2"/>
<dbReference type="InterPro" id="IPR000253">
    <property type="entry name" value="FHA_dom"/>
</dbReference>
<feature type="region of interest" description="Disordered" evidence="1">
    <location>
        <begin position="112"/>
        <end position="147"/>
    </location>
</feature>
<dbReference type="Pfam" id="PF04564">
    <property type="entry name" value="U-box"/>
    <property type="match status" value="1"/>
</dbReference>
<proteinExistence type="predicted"/>
<dbReference type="GO" id="GO:0016567">
    <property type="term" value="P:protein ubiquitination"/>
    <property type="evidence" value="ECO:0007669"/>
    <property type="project" value="InterPro"/>
</dbReference>
<dbReference type="CDD" id="cd00060">
    <property type="entry name" value="FHA"/>
    <property type="match status" value="2"/>
</dbReference>
<dbReference type="PANTHER" id="PTHR46573">
    <property type="entry name" value="WD REPEAT, SAM AND U-BOX DOMAIN-CONTAINING PROTEIN 1"/>
    <property type="match status" value="1"/>
</dbReference>
<evidence type="ECO:0000313" key="4">
    <source>
        <dbReference type="EMBL" id="CAD9563468.1"/>
    </source>
</evidence>
<dbReference type="Gene3D" id="3.30.40.10">
    <property type="entry name" value="Zinc/RING finger domain, C3HC4 (zinc finger)"/>
    <property type="match status" value="1"/>
</dbReference>
<feature type="compositionally biased region" description="Low complexity" evidence="1">
    <location>
        <begin position="320"/>
        <end position="341"/>
    </location>
</feature>
<dbReference type="SMART" id="SM00240">
    <property type="entry name" value="FHA"/>
    <property type="match status" value="2"/>
</dbReference>
<feature type="domain" description="FHA" evidence="2">
    <location>
        <begin position="199"/>
        <end position="256"/>
    </location>
</feature>
<evidence type="ECO:0008006" key="5">
    <source>
        <dbReference type="Google" id="ProtNLM"/>
    </source>
</evidence>
<organism evidence="4">
    <name type="scientific">Leptocylindrus danicus</name>
    <dbReference type="NCBI Taxonomy" id="163516"/>
    <lineage>
        <taxon>Eukaryota</taxon>
        <taxon>Sar</taxon>
        <taxon>Stramenopiles</taxon>
        <taxon>Ochrophyta</taxon>
        <taxon>Bacillariophyta</taxon>
        <taxon>Coscinodiscophyceae</taxon>
        <taxon>Chaetocerotophycidae</taxon>
        <taxon>Leptocylindrales</taxon>
        <taxon>Leptocylindraceae</taxon>
        <taxon>Leptocylindrus</taxon>
    </lineage>
</organism>
<protein>
    <recommendedName>
        <fullName evidence="5">RING-type E3 ubiquitin transferase</fullName>
    </recommendedName>
</protein>
<dbReference type="GO" id="GO:0004842">
    <property type="term" value="F:ubiquitin-protein transferase activity"/>
    <property type="evidence" value="ECO:0007669"/>
    <property type="project" value="InterPro"/>
</dbReference>
<evidence type="ECO:0000256" key="1">
    <source>
        <dbReference type="SAM" id="MobiDB-lite"/>
    </source>
</evidence>
<feature type="domain" description="U-box" evidence="3">
    <location>
        <begin position="24"/>
        <end position="103"/>
    </location>
</feature>
<feature type="compositionally biased region" description="Polar residues" evidence="1">
    <location>
        <begin position="116"/>
        <end position="132"/>
    </location>
</feature>
<dbReference type="InterPro" id="IPR052085">
    <property type="entry name" value="WD-SAM-U-box"/>
</dbReference>
<gene>
    <name evidence="4" type="ORF">LDAN0321_LOCUS4011</name>
</gene>
<dbReference type="InterPro" id="IPR013083">
    <property type="entry name" value="Znf_RING/FYVE/PHD"/>
</dbReference>
<sequence length="579" mass="63683">MTKETATTTASDNKTVLIIPAHSKLRDEFTCPITREIISEPVIAADGHTYDKSAIEQWIHFMQNKRMKPTSPKTGEELEHLHLIPNHNLKRLLRDMLVEGRGDALYQPDADAMAKQQENASSSDKDAQSYNCDNVSSNNNDDDNNNVQTTVMANASASNSKGGMALVREKVLNLKCLGPNESEWNNRSFKVTESGCIGGRRRPTVTAEKQNDRLKQLHFIQFTEATVSRRHFEICYDKNVEEFRIRDLGSAGGTFVRIPPGKSHVMAPGTMIMVGKHQLVAEKFELSSAAAAAHQEEIAGSGDAVVGDVDEDVQRLNDRSSTSPGPDQQQQQQQPSQMSASALTPRNDVAEDQEEKPMEAAQHHYQHLMDHNEETDCNILQWADMQKAPSNEGTAGDDCVSVRSSVDCDQDSMSVASAENNLPVTQSLVDSNSNYVSATNSVNGPPVLMLRCFAPEGTPIQNKEYPISKMGATLGRKQSNTISFSHEVNGNQVGIDSSVSGEHANLKYNENTKLFELSDGVGIGKCSTNGTWVRLSGMHKESGFYAIANQTELLFGTVRFQVSIDEQVVERELPNLCHS</sequence>
<evidence type="ECO:0000259" key="3">
    <source>
        <dbReference type="PROSITE" id="PS51698"/>
    </source>
</evidence>
<dbReference type="SUPFAM" id="SSF49879">
    <property type="entry name" value="SMAD/FHA domain"/>
    <property type="match status" value="2"/>
</dbReference>
<reference evidence="4" key="1">
    <citation type="submission" date="2021-01" db="EMBL/GenBank/DDBJ databases">
        <authorList>
            <person name="Corre E."/>
            <person name="Pelletier E."/>
            <person name="Niang G."/>
            <person name="Scheremetjew M."/>
            <person name="Finn R."/>
            <person name="Kale V."/>
            <person name="Holt S."/>
            <person name="Cochrane G."/>
            <person name="Meng A."/>
            <person name="Brown T."/>
            <person name="Cohen L."/>
        </authorList>
    </citation>
    <scope>NUCLEOTIDE SEQUENCE</scope>
    <source>
        <strain evidence="4">B650</strain>
    </source>
</reference>
<feature type="domain" description="FHA" evidence="2">
    <location>
        <begin position="472"/>
        <end position="538"/>
    </location>
</feature>
<evidence type="ECO:0000259" key="2">
    <source>
        <dbReference type="PROSITE" id="PS50006"/>
    </source>
</evidence>
<dbReference type="SUPFAM" id="SSF57850">
    <property type="entry name" value="RING/U-box"/>
    <property type="match status" value="1"/>
</dbReference>
<name>A0A7S2NWM2_9STRA</name>
<dbReference type="CDD" id="cd16655">
    <property type="entry name" value="RING-Ubox_WDSUB1-like"/>
    <property type="match status" value="1"/>
</dbReference>
<dbReference type="Pfam" id="PF00498">
    <property type="entry name" value="FHA"/>
    <property type="match status" value="2"/>
</dbReference>
<dbReference type="PROSITE" id="PS51698">
    <property type="entry name" value="U_BOX"/>
    <property type="match status" value="1"/>
</dbReference>